<keyword evidence="4" id="KW-1185">Reference proteome</keyword>
<dbReference type="PANTHER" id="PTHR46825:SF10">
    <property type="entry name" value="BETA-LACTAMASE-RELATED DOMAIN-CONTAINING PROTEIN"/>
    <property type="match status" value="1"/>
</dbReference>
<feature type="chain" id="PRO_5045518209" description="Beta-lactamase-related domain-containing protein" evidence="1">
    <location>
        <begin position="23"/>
        <end position="579"/>
    </location>
</feature>
<proteinExistence type="predicted"/>
<dbReference type="Pfam" id="PF00144">
    <property type="entry name" value="Beta-lactamase"/>
    <property type="match status" value="1"/>
</dbReference>
<organism evidence="3 4">
    <name type="scientific">Chitinimonas prasina</name>
    <dbReference type="NCBI Taxonomy" id="1434937"/>
    <lineage>
        <taxon>Bacteria</taxon>
        <taxon>Pseudomonadati</taxon>
        <taxon>Pseudomonadota</taxon>
        <taxon>Betaproteobacteria</taxon>
        <taxon>Neisseriales</taxon>
        <taxon>Chitinibacteraceae</taxon>
        <taxon>Chitinimonas</taxon>
    </lineage>
</organism>
<evidence type="ECO:0000313" key="4">
    <source>
        <dbReference type="Proteomes" id="UP001156706"/>
    </source>
</evidence>
<comment type="caution">
    <text evidence="3">The sequence shown here is derived from an EMBL/GenBank/DDBJ whole genome shotgun (WGS) entry which is preliminary data.</text>
</comment>
<accession>A0ABQ5YEU6</accession>
<evidence type="ECO:0000256" key="1">
    <source>
        <dbReference type="SAM" id="SignalP"/>
    </source>
</evidence>
<dbReference type="InterPro" id="IPR001466">
    <property type="entry name" value="Beta-lactam-related"/>
</dbReference>
<sequence length="579" mass="63987">MNNTVKYAILGCLASLSFTARANIGIDPATNQAIEKILSEFNSPGKPALAVTVIKEGKPIYEKAFGSANLEYKTPATVDTKFQVDAFAWEFIAYAALKLEAQGKIKLDDDIRKYLPELPDLGEKVTVDHLLSSTDGYYGYKALKSLSGWETKDPEQHKSILRIIKSQKALNFKPGKAFSPGGDTRLILLASIVESVTGQSFDAYCNSQIFAPLGMSNTVFLYDSNQAPDNTAVPYRSESNGTYKRDYGDSTAPGPVNLYTSIRDLSVWRSHISARTPGISSLVNKMNSPIKLDGGAMIKDVASISNYGQQHVGKERGIPKVYLRGISGGYSSTLFRFPEQDFSVIVLSSGLAYNGSYGMQIANLFMNNHFPEPETIDYTKIEGVKLSRQQLQQFVGNYWNPVRALNARVHLKDDVLYYSRVDGSDGNALIPLGNSTFQITIEGDDKILLKFIDKAGGKDMNYTVNDSDPVVFESYKPTSYANNEMTQFTGTFYSNELNSSFVFDVNNGVLTASNVRSGTIKFKPLSPNMFSGDKSFLRGIRFIRGNNNEVTGFKVAVDTVRSLVFKKVQEDDNRKLFSL</sequence>
<reference evidence="4" key="1">
    <citation type="journal article" date="2019" name="Int. J. Syst. Evol. Microbiol.">
        <title>The Global Catalogue of Microorganisms (GCM) 10K type strain sequencing project: providing services to taxonomists for standard genome sequencing and annotation.</title>
        <authorList>
            <consortium name="The Broad Institute Genomics Platform"/>
            <consortium name="The Broad Institute Genome Sequencing Center for Infectious Disease"/>
            <person name="Wu L."/>
            <person name="Ma J."/>
        </authorList>
    </citation>
    <scope>NUCLEOTIDE SEQUENCE [LARGE SCALE GENOMIC DNA]</scope>
    <source>
        <strain evidence="4">NBRC 110044</strain>
    </source>
</reference>
<dbReference type="PANTHER" id="PTHR46825">
    <property type="entry name" value="D-ALANYL-D-ALANINE-CARBOXYPEPTIDASE/ENDOPEPTIDASE AMPH"/>
    <property type="match status" value="1"/>
</dbReference>
<dbReference type="Gene3D" id="3.40.710.10">
    <property type="entry name" value="DD-peptidase/beta-lactamase superfamily"/>
    <property type="match status" value="1"/>
</dbReference>
<protein>
    <recommendedName>
        <fullName evidence="2">Beta-lactamase-related domain-containing protein</fullName>
    </recommendedName>
</protein>
<gene>
    <name evidence="3" type="ORF">GCM10007907_23100</name>
</gene>
<dbReference type="RefSeq" id="WP_284196619.1">
    <property type="nucleotide sequence ID" value="NZ_BSOG01000002.1"/>
</dbReference>
<name>A0ABQ5YEU6_9NEIS</name>
<keyword evidence="1" id="KW-0732">Signal</keyword>
<evidence type="ECO:0000259" key="2">
    <source>
        <dbReference type="Pfam" id="PF00144"/>
    </source>
</evidence>
<dbReference type="EMBL" id="BSOG01000002">
    <property type="protein sequence ID" value="GLR13520.1"/>
    <property type="molecule type" value="Genomic_DNA"/>
</dbReference>
<feature type="signal peptide" evidence="1">
    <location>
        <begin position="1"/>
        <end position="22"/>
    </location>
</feature>
<feature type="domain" description="Beta-lactamase-related" evidence="2">
    <location>
        <begin position="44"/>
        <end position="355"/>
    </location>
</feature>
<dbReference type="InterPro" id="IPR050491">
    <property type="entry name" value="AmpC-like"/>
</dbReference>
<dbReference type="InterPro" id="IPR012338">
    <property type="entry name" value="Beta-lactam/transpept-like"/>
</dbReference>
<dbReference type="SUPFAM" id="SSF56601">
    <property type="entry name" value="beta-lactamase/transpeptidase-like"/>
    <property type="match status" value="1"/>
</dbReference>
<dbReference type="Proteomes" id="UP001156706">
    <property type="component" value="Unassembled WGS sequence"/>
</dbReference>
<evidence type="ECO:0000313" key="3">
    <source>
        <dbReference type="EMBL" id="GLR13520.1"/>
    </source>
</evidence>